<dbReference type="Pfam" id="PF07690">
    <property type="entry name" value="MFS_1"/>
    <property type="match status" value="1"/>
</dbReference>
<sequence length="387" mass="38444">MVAVLVFFALNGVVFGSWASRVPALAEQIGAAEGALGLALLGASVGMIAAALITGGLAAAYGARLVLGVSTLASAAAVPLLGLAPSPLALGLALVALGACVGAFDVAMNIAAVTVIRSTGRPLMPVFHAAFSFGGLIGAAGAALAVTTGLRPFGHLAIVGVVVALVLLVFARQVPNEARPVAEEVEVRGPAPVRRPVLWLLAGVALFSAVAEGASADWSALFAADYRGMGEATAAFVYGAFSIAMAITRLFGEWAQRRVGGHRLLVFGALLGGGGLVLTAATPVTWVTFLGFGLAGVGLAYMFPIALDLAAASGRRADGTGGERELSFVTAIAYSGFLAGPPLIGGIAHLSDLAVALGVAGVIACVIAPTALAARAAGRRESETAGV</sequence>
<organism evidence="7 8">
    <name type="scientific">Actinokineospora guangxiensis</name>
    <dbReference type="NCBI Taxonomy" id="1490288"/>
    <lineage>
        <taxon>Bacteria</taxon>
        <taxon>Bacillati</taxon>
        <taxon>Actinomycetota</taxon>
        <taxon>Actinomycetes</taxon>
        <taxon>Pseudonocardiales</taxon>
        <taxon>Pseudonocardiaceae</taxon>
        <taxon>Actinokineospora</taxon>
    </lineage>
</organism>
<dbReference type="SUPFAM" id="SSF103473">
    <property type="entry name" value="MFS general substrate transporter"/>
    <property type="match status" value="1"/>
</dbReference>
<dbReference type="InterPro" id="IPR011701">
    <property type="entry name" value="MFS"/>
</dbReference>
<feature type="transmembrane region" description="Helical" evidence="5">
    <location>
        <begin position="326"/>
        <end position="347"/>
    </location>
</feature>
<keyword evidence="4 5" id="KW-0472">Membrane</keyword>
<comment type="caution">
    <text evidence="7">The sequence shown here is derived from an EMBL/GenBank/DDBJ whole genome shotgun (WGS) entry which is preliminary data.</text>
</comment>
<dbReference type="InterPro" id="IPR036259">
    <property type="entry name" value="MFS_trans_sf"/>
</dbReference>
<name>A0ABW0EP58_9PSEU</name>
<feature type="transmembrane region" description="Helical" evidence="5">
    <location>
        <begin position="292"/>
        <end position="314"/>
    </location>
</feature>
<dbReference type="InterPro" id="IPR051788">
    <property type="entry name" value="MFS_Transporter"/>
</dbReference>
<accession>A0ABW0EP58</accession>
<gene>
    <name evidence="7" type="ORF">ACFPM7_18820</name>
</gene>
<protein>
    <submittedName>
        <fullName evidence="7">MFS transporter</fullName>
    </submittedName>
</protein>
<dbReference type="RefSeq" id="WP_378248950.1">
    <property type="nucleotide sequence ID" value="NZ_JBHSKF010000009.1"/>
</dbReference>
<dbReference type="EMBL" id="JBHSKF010000009">
    <property type="protein sequence ID" value="MFC5289107.1"/>
    <property type="molecule type" value="Genomic_DNA"/>
</dbReference>
<evidence type="ECO:0000256" key="1">
    <source>
        <dbReference type="ARBA" id="ARBA00004651"/>
    </source>
</evidence>
<feature type="transmembrane region" description="Helical" evidence="5">
    <location>
        <begin position="65"/>
        <end position="84"/>
    </location>
</feature>
<evidence type="ECO:0000259" key="6">
    <source>
        <dbReference type="PROSITE" id="PS50850"/>
    </source>
</evidence>
<keyword evidence="3 5" id="KW-1133">Transmembrane helix</keyword>
<evidence type="ECO:0000313" key="7">
    <source>
        <dbReference type="EMBL" id="MFC5289107.1"/>
    </source>
</evidence>
<keyword evidence="2 5" id="KW-0812">Transmembrane</keyword>
<evidence type="ECO:0000256" key="3">
    <source>
        <dbReference type="ARBA" id="ARBA00022989"/>
    </source>
</evidence>
<dbReference type="PANTHER" id="PTHR23514:SF13">
    <property type="entry name" value="INNER MEMBRANE PROTEIN YBJJ"/>
    <property type="match status" value="1"/>
</dbReference>
<dbReference type="Proteomes" id="UP001596157">
    <property type="component" value="Unassembled WGS sequence"/>
</dbReference>
<evidence type="ECO:0000256" key="4">
    <source>
        <dbReference type="ARBA" id="ARBA00023136"/>
    </source>
</evidence>
<feature type="transmembrane region" description="Helical" evidence="5">
    <location>
        <begin position="90"/>
        <end position="114"/>
    </location>
</feature>
<dbReference type="InterPro" id="IPR020846">
    <property type="entry name" value="MFS_dom"/>
</dbReference>
<dbReference type="CDD" id="cd17393">
    <property type="entry name" value="MFS_MosC_like"/>
    <property type="match status" value="1"/>
</dbReference>
<proteinExistence type="predicted"/>
<keyword evidence="8" id="KW-1185">Reference proteome</keyword>
<dbReference type="PROSITE" id="PS50850">
    <property type="entry name" value="MFS"/>
    <property type="match status" value="1"/>
</dbReference>
<feature type="transmembrane region" description="Helical" evidence="5">
    <location>
        <begin position="35"/>
        <end position="58"/>
    </location>
</feature>
<evidence type="ECO:0000256" key="5">
    <source>
        <dbReference type="SAM" id="Phobius"/>
    </source>
</evidence>
<feature type="transmembrane region" description="Helical" evidence="5">
    <location>
        <begin position="153"/>
        <end position="171"/>
    </location>
</feature>
<reference evidence="8" key="1">
    <citation type="journal article" date="2019" name="Int. J. Syst. Evol. Microbiol.">
        <title>The Global Catalogue of Microorganisms (GCM) 10K type strain sequencing project: providing services to taxonomists for standard genome sequencing and annotation.</title>
        <authorList>
            <consortium name="The Broad Institute Genomics Platform"/>
            <consortium name="The Broad Institute Genome Sequencing Center for Infectious Disease"/>
            <person name="Wu L."/>
            <person name="Ma J."/>
        </authorList>
    </citation>
    <scope>NUCLEOTIDE SEQUENCE [LARGE SCALE GENOMIC DNA]</scope>
    <source>
        <strain evidence="8">CCUG 59778</strain>
    </source>
</reference>
<feature type="transmembrane region" description="Helical" evidence="5">
    <location>
        <begin position="197"/>
        <end position="215"/>
    </location>
</feature>
<feature type="transmembrane region" description="Helical" evidence="5">
    <location>
        <begin position="235"/>
        <end position="252"/>
    </location>
</feature>
<feature type="domain" description="Major facilitator superfamily (MFS) profile" evidence="6">
    <location>
        <begin position="1"/>
        <end position="376"/>
    </location>
</feature>
<feature type="transmembrane region" description="Helical" evidence="5">
    <location>
        <begin position="353"/>
        <end position="374"/>
    </location>
</feature>
<evidence type="ECO:0000256" key="2">
    <source>
        <dbReference type="ARBA" id="ARBA00022692"/>
    </source>
</evidence>
<dbReference type="Gene3D" id="1.20.1250.20">
    <property type="entry name" value="MFS general substrate transporter like domains"/>
    <property type="match status" value="2"/>
</dbReference>
<feature type="transmembrane region" description="Helical" evidence="5">
    <location>
        <begin position="264"/>
        <end position="286"/>
    </location>
</feature>
<feature type="transmembrane region" description="Helical" evidence="5">
    <location>
        <begin position="126"/>
        <end position="147"/>
    </location>
</feature>
<evidence type="ECO:0000313" key="8">
    <source>
        <dbReference type="Proteomes" id="UP001596157"/>
    </source>
</evidence>
<comment type="subcellular location">
    <subcellularLocation>
        <location evidence="1">Cell membrane</location>
        <topology evidence="1">Multi-pass membrane protein</topology>
    </subcellularLocation>
</comment>
<dbReference type="PANTHER" id="PTHR23514">
    <property type="entry name" value="BYPASS OF STOP CODON PROTEIN 6"/>
    <property type="match status" value="1"/>
</dbReference>